<dbReference type="Pfam" id="PF14403">
    <property type="entry name" value="CP_ATPgrasp_2"/>
    <property type="match status" value="1"/>
</dbReference>
<evidence type="ECO:0000313" key="5">
    <source>
        <dbReference type="Proteomes" id="UP000319576"/>
    </source>
</evidence>
<dbReference type="AlphaFoldDB" id="A0A517XR42"/>
<dbReference type="KEGG" id="uli:ETAA1_19110"/>
<dbReference type="InterPro" id="IPR025841">
    <property type="entry name" value="CP_ATPgrasp_2"/>
</dbReference>
<organism evidence="4 5">
    <name type="scientific">Urbifossiella limnaea</name>
    <dbReference type="NCBI Taxonomy" id="2528023"/>
    <lineage>
        <taxon>Bacteria</taxon>
        <taxon>Pseudomonadati</taxon>
        <taxon>Planctomycetota</taxon>
        <taxon>Planctomycetia</taxon>
        <taxon>Gemmatales</taxon>
        <taxon>Gemmataceae</taxon>
        <taxon>Urbifossiella</taxon>
    </lineage>
</organism>
<dbReference type="RefSeq" id="WP_145236754.1">
    <property type="nucleotide sequence ID" value="NZ_CP036273.1"/>
</dbReference>
<name>A0A517XR42_9BACT</name>
<reference evidence="4 5" key="1">
    <citation type="submission" date="2019-02" db="EMBL/GenBank/DDBJ databases">
        <title>Deep-cultivation of Planctomycetes and their phenomic and genomic characterization uncovers novel biology.</title>
        <authorList>
            <person name="Wiegand S."/>
            <person name="Jogler M."/>
            <person name="Boedeker C."/>
            <person name="Pinto D."/>
            <person name="Vollmers J."/>
            <person name="Rivas-Marin E."/>
            <person name="Kohn T."/>
            <person name="Peeters S.H."/>
            <person name="Heuer A."/>
            <person name="Rast P."/>
            <person name="Oberbeckmann S."/>
            <person name="Bunk B."/>
            <person name="Jeske O."/>
            <person name="Meyerdierks A."/>
            <person name="Storesund J.E."/>
            <person name="Kallscheuer N."/>
            <person name="Luecker S."/>
            <person name="Lage O.M."/>
            <person name="Pohl T."/>
            <person name="Merkel B.J."/>
            <person name="Hornburger P."/>
            <person name="Mueller R.-W."/>
            <person name="Bruemmer F."/>
            <person name="Labrenz M."/>
            <person name="Spormann A.M."/>
            <person name="Op den Camp H."/>
            <person name="Overmann J."/>
            <person name="Amann R."/>
            <person name="Jetten M.S.M."/>
            <person name="Mascher T."/>
            <person name="Medema M.H."/>
            <person name="Devos D.P."/>
            <person name="Kaster A.-K."/>
            <person name="Ovreas L."/>
            <person name="Rohde M."/>
            <person name="Galperin M.Y."/>
            <person name="Jogler C."/>
        </authorList>
    </citation>
    <scope>NUCLEOTIDE SEQUENCE [LARGE SCALE GENOMIC DNA]</scope>
    <source>
        <strain evidence="4 5">ETA_A1</strain>
    </source>
</reference>
<gene>
    <name evidence="4" type="ORF">ETAA1_19110</name>
</gene>
<feature type="compositionally biased region" description="Polar residues" evidence="1">
    <location>
        <begin position="1"/>
        <end position="11"/>
    </location>
</feature>
<protein>
    <submittedName>
        <fullName evidence="4">Uncharacterized protein</fullName>
    </submittedName>
</protein>
<dbReference type="PANTHER" id="PTHR34595:SF2">
    <property type="entry name" value="BLR2978 PROTEIN"/>
    <property type="match status" value="1"/>
</dbReference>
<dbReference type="Gene3D" id="3.40.50.11290">
    <property type="match status" value="1"/>
</dbReference>
<feature type="domain" description="Circularly permuted ATP-grasp type 2" evidence="3">
    <location>
        <begin position="88"/>
        <end position="467"/>
    </location>
</feature>
<dbReference type="InterPro" id="IPR051680">
    <property type="entry name" value="ATP-dep_Glu-Cys_Ligase-2"/>
</dbReference>
<evidence type="ECO:0000259" key="2">
    <source>
        <dbReference type="Pfam" id="PF04168"/>
    </source>
</evidence>
<evidence type="ECO:0000259" key="3">
    <source>
        <dbReference type="Pfam" id="PF14403"/>
    </source>
</evidence>
<dbReference type="Proteomes" id="UP000319576">
    <property type="component" value="Chromosome"/>
</dbReference>
<dbReference type="OrthoDB" id="9803842at2"/>
<accession>A0A517XR42</accession>
<evidence type="ECO:0000313" key="4">
    <source>
        <dbReference type="EMBL" id="QDU19971.1"/>
    </source>
</evidence>
<dbReference type="Pfam" id="PF04168">
    <property type="entry name" value="Alpha-E"/>
    <property type="match status" value="1"/>
</dbReference>
<evidence type="ECO:0000256" key="1">
    <source>
        <dbReference type="SAM" id="MobiDB-lite"/>
    </source>
</evidence>
<dbReference type="InterPro" id="IPR007296">
    <property type="entry name" value="DUF403"/>
</dbReference>
<proteinExistence type="predicted"/>
<dbReference type="Gene3D" id="3.30.1490.270">
    <property type="match status" value="1"/>
</dbReference>
<dbReference type="PANTHER" id="PTHR34595">
    <property type="entry name" value="BLR5612 PROTEIN"/>
    <property type="match status" value="1"/>
</dbReference>
<feature type="domain" description="DUF403" evidence="2">
    <location>
        <begin position="515"/>
        <end position="828"/>
    </location>
</feature>
<keyword evidence="5" id="KW-1185">Reference proteome</keyword>
<dbReference type="EMBL" id="CP036273">
    <property type="protein sequence ID" value="QDU19971.1"/>
    <property type="molecule type" value="Genomic_DNA"/>
</dbReference>
<dbReference type="SUPFAM" id="SSF56059">
    <property type="entry name" value="Glutathione synthetase ATP-binding domain-like"/>
    <property type="match status" value="1"/>
</dbReference>
<feature type="region of interest" description="Disordered" evidence="1">
    <location>
        <begin position="1"/>
        <end position="29"/>
    </location>
</feature>
<sequence>MSSLNPESRISNPPAYQPPPAGYDEAADAAGPRPHWQRFFHALDDLGPAELGRRWRDAQHLIRENGVTYNVYGDPRGIARPWQLDPIPLLIPPAEAAHLEAGLLQRGRLLERVLADLYGPQRLLRDGLIPPELVYPNPGFLRPCHGIKVPGGRFLHLYAANLGRGADGHWRVIGDRTQAPSGAGYALENRIVMTRTLPEAFRDCRAHRLALFFQTFRDTLRSIAPRNRDNPRVVLLTPGPFNETYFEHAYLARYLGYTLVEGGDLTVRDNRVFLKVLGGLQQVDVIFRRLDDDFCDPLEQRPDSFLGVPGLTHAVRSGNVAIANALGTGVLETPALLAYLPRLCRELLGEELRLESVPTWWCGDPEALRYVLDHLDAVVVKPAFAANRLEPVFPSDLAAADRAAFVTRLKAQPRDFVAQGRLDLSTAPVLAGGALAPRKMVLRAYLAADTESRSGFTVMPGGLTRVSAAPDTIVVSMQRGGGSKDTWVLAAGAAIDFSMLNSGARVELTRAGGDLPSRAADNLFWLGRYAERAEGTTRLLRGIAVRLAERSGLAETPEVPALFHALSLRADLPAAVARESPEAHVLRVVFDATHAGSLVSTVRAVCRLAGVVRDRISIDMWRALNGLADFPADPAYYGEDGPTPADVLDLLNRTVLTLAAFGGLAVESMTRGEGWRFLDLGRRLERSLHMISLLNGTMTHPSVQDGPVLDAVLEVADSGMTYRRRYLGSLRAEAVLDLLVFDESNPRSLGSQLVALEDDVNHLPRPTRGAGRSPEQRFALAALSSVRMAEPEKLAAVVEGTRPELKTVLDIVGNWLPILSDAITLQFLTHLQPSRHLASPEPVRQTGAASGDRL</sequence>